<evidence type="ECO:0000313" key="3">
    <source>
        <dbReference type="EMBL" id="CAJ1378112.1"/>
    </source>
</evidence>
<keyword evidence="4" id="KW-1185">Reference proteome</keyword>
<protein>
    <recommendedName>
        <fullName evidence="5">Protein TIC 20</fullName>
    </recommendedName>
</protein>
<comment type="caution">
    <text evidence="3">The sequence shown here is derived from an EMBL/GenBank/DDBJ whole genome shotgun (WGS) entry which is preliminary data.</text>
</comment>
<sequence length="212" mass="23003">MRQSSASDRLLHDSLSREVKKMQSGRRPADVSRPTRPVPRPARAARPAGGAPVASRFFGAMFFLPPLVLAVPYGLQLFQRSRMLRDMVLKPLLPLVLAFHSSRAANFLCIVVLYGLVGKNKSLHPFTRSIGRQASTLMMVQFPANFILQFFGAPGPISNLVQASIFLYFVYCVIFGALGSLRGQVADLPGIGAGTPSFQRGQSGPTSFRPGG</sequence>
<accession>A0AA36I0R6</accession>
<dbReference type="EMBL" id="CAUJNA010000514">
    <property type="protein sequence ID" value="CAJ1378112.1"/>
    <property type="molecule type" value="Genomic_DNA"/>
</dbReference>
<feature type="transmembrane region" description="Helical" evidence="2">
    <location>
        <begin position="53"/>
        <end position="75"/>
    </location>
</feature>
<name>A0AA36I0R6_9DINO</name>
<gene>
    <name evidence="3" type="ORF">EVOR1521_LOCUS6744</name>
</gene>
<evidence type="ECO:0000256" key="1">
    <source>
        <dbReference type="SAM" id="MobiDB-lite"/>
    </source>
</evidence>
<feature type="region of interest" description="Disordered" evidence="1">
    <location>
        <begin position="1"/>
        <end position="49"/>
    </location>
</feature>
<keyword evidence="2" id="KW-1133">Transmembrane helix</keyword>
<proteinExistence type="predicted"/>
<dbReference type="AlphaFoldDB" id="A0AA36I0R6"/>
<dbReference type="Proteomes" id="UP001178507">
    <property type="component" value="Unassembled WGS sequence"/>
</dbReference>
<keyword evidence="2" id="KW-0812">Transmembrane</keyword>
<evidence type="ECO:0008006" key="5">
    <source>
        <dbReference type="Google" id="ProtNLM"/>
    </source>
</evidence>
<reference evidence="3" key="1">
    <citation type="submission" date="2023-08" db="EMBL/GenBank/DDBJ databases">
        <authorList>
            <person name="Chen Y."/>
            <person name="Shah S."/>
            <person name="Dougan E. K."/>
            <person name="Thang M."/>
            <person name="Chan C."/>
        </authorList>
    </citation>
    <scope>NUCLEOTIDE SEQUENCE</scope>
</reference>
<feature type="transmembrane region" description="Helical" evidence="2">
    <location>
        <begin position="163"/>
        <end position="181"/>
    </location>
</feature>
<feature type="transmembrane region" description="Helical" evidence="2">
    <location>
        <begin position="137"/>
        <end position="157"/>
    </location>
</feature>
<evidence type="ECO:0000313" key="4">
    <source>
        <dbReference type="Proteomes" id="UP001178507"/>
    </source>
</evidence>
<evidence type="ECO:0000256" key="2">
    <source>
        <dbReference type="SAM" id="Phobius"/>
    </source>
</evidence>
<feature type="transmembrane region" description="Helical" evidence="2">
    <location>
        <begin position="95"/>
        <end position="117"/>
    </location>
</feature>
<feature type="compositionally biased region" description="Basic and acidic residues" evidence="1">
    <location>
        <begin position="9"/>
        <end position="21"/>
    </location>
</feature>
<keyword evidence="2" id="KW-0472">Membrane</keyword>
<organism evidence="3 4">
    <name type="scientific">Effrenium voratum</name>
    <dbReference type="NCBI Taxonomy" id="2562239"/>
    <lineage>
        <taxon>Eukaryota</taxon>
        <taxon>Sar</taxon>
        <taxon>Alveolata</taxon>
        <taxon>Dinophyceae</taxon>
        <taxon>Suessiales</taxon>
        <taxon>Symbiodiniaceae</taxon>
        <taxon>Effrenium</taxon>
    </lineage>
</organism>